<dbReference type="PANTHER" id="PTHR42878">
    <property type="entry name" value="TWO-COMPONENT HISTIDINE KINASE"/>
    <property type="match status" value="1"/>
</dbReference>
<feature type="domain" description="Histidine kinase" evidence="5">
    <location>
        <begin position="182"/>
        <end position="394"/>
    </location>
</feature>
<dbReference type="Pfam" id="PF00512">
    <property type="entry name" value="HisKA"/>
    <property type="match status" value="1"/>
</dbReference>
<evidence type="ECO:0000313" key="7">
    <source>
        <dbReference type="Proteomes" id="UP000007844"/>
    </source>
</evidence>
<dbReference type="SUPFAM" id="SSF47384">
    <property type="entry name" value="Homodimeric domain of signal transducing histidine kinase"/>
    <property type="match status" value="1"/>
</dbReference>
<dbReference type="GO" id="GO:0000155">
    <property type="term" value="F:phosphorelay sensor kinase activity"/>
    <property type="evidence" value="ECO:0007669"/>
    <property type="project" value="InterPro"/>
</dbReference>
<sequence>MPQPNAESERTRLLESTAPLERMAYFRSELQLQDEAMAVLAPYSEVFVTYAKDYADQLYAKFDRFAQTQLMLHRESSPGRLRRSWEYWFRALWTSGLDERFINMVWRSGVLHVSLGIDQRFIDLAYGYTRSYCRDMAEREVPLPELRKVLRTVDALLDFCMLLATDAFISSTQRCDTEVMMGVAHQLRNPLTVIGGNAMRIRRNRDSCADAHDHSQVILEEALRLERLVKAVGSYVNILNQKPEFQICSVPQLMLETLQELRPEYPSPDFEPELDLAENNALVRGDERCLRPLFLQTLRNSLQAMDKANPRLRIASRPSTATRGFLQIEIENSGPAPDPDMIEALFEPFHSIRPMGTGFGLPIARLAAKKCMGSVTLTATPHGGRYTILLALPGAAGESVFFAGE</sequence>
<evidence type="ECO:0000259" key="5">
    <source>
        <dbReference type="PROSITE" id="PS50109"/>
    </source>
</evidence>
<dbReference type="CDD" id="cd01068">
    <property type="entry name" value="globin_sensor"/>
    <property type="match status" value="1"/>
</dbReference>
<dbReference type="InterPro" id="IPR005467">
    <property type="entry name" value="His_kinase_dom"/>
</dbReference>
<dbReference type="InterPro" id="IPR012292">
    <property type="entry name" value="Globin/Proto"/>
</dbReference>
<dbReference type="SUPFAM" id="SSF46458">
    <property type="entry name" value="Globin-like"/>
    <property type="match status" value="1"/>
</dbReference>
<dbReference type="Pfam" id="PF11563">
    <property type="entry name" value="Protoglobin"/>
    <property type="match status" value="1"/>
</dbReference>
<protein>
    <recommendedName>
        <fullName evidence="2">histidine kinase</fullName>
        <ecNumber evidence="2">2.7.13.3</ecNumber>
    </recommendedName>
</protein>
<dbReference type="GO" id="GO:0020037">
    <property type="term" value="F:heme binding"/>
    <property type="evidence" value="ECO:0007669"/>
    <property type="project" value="InterPro"/>
</dbReference>
<keyword evidence="7" id="KW-1185">Reference proteome</keyword>
<dbReference type="Gene3D" id="3.30.565.10">
    <property type="entry name" value="Histidine kinase-like ATPase, C-terminal domain"/>
    <property type="match status" value="1"/>
</dbReference>
<comment type="catalytic activity">
    <reaction evidence="1">
        <text>ATP + protein L-histidine = ADP + protein N-phospho-L-histidine.</text>
        <dbReference type="EC" id="2.7.13.3"/>
    </reaction>
</comment>
<evidence type="ECO:0000256" key="1">
    <source>
        <dbReference type="ARBA" id="ARBA00000085"/>
    </source>
</evidence>
<dbReference type="PANTHER" id="PTHR42878:SF14">
    <property type="entry name" value="OSMOLARITY TWO-COMPONENT SYSTEM PROTEIN SSK1"/>
    <property type="match status" value="1"/>
</dbReference>
<dbReference type="InterPro" id="IPR050351">
    <property type="entry name" value="BphY/WalK/GraS-like"/>
</dbReference>
<dbReference type="InterPro" id="IPR036097">
    <property type="entry name" value="HisK_dim/P_sf"/>
</dbReference>
<evidence type="ECO:0000256" key="4">
    <source>
        <dbReference type="ARBA" id="ARBA00022777"/>
    </source>
</evidence>
<keyword evidence="4 6" id="KW-0418">Kinase</keyword>
<dbReference type="KEGG" id="daf:Desaf_3267"/>
<dbReference type="Proteomes" id="UP000007844">
    <property type="component" value="Chromosome"/>
</dbReference>
<dbReference type="SMART" id="SM00388">
    <property type="entry name" value="HisKA"/>
    <property type="match status" value="1"/>
</dbReference>
<keyword evidence="3" id="KW-0808">Transferase</keyword>
<accession>F3Z3U2</accession>
<dbReference type="InterPro" id="IPR039379">
    <property type="entry name" value="Protoglobin_sensor_dom"/>
</dbReference>
<dbReference type="EC" id="2.7.13.3" evidence="2"/>
<dbReference type="InterPro" id="IPR009050">
    <property type="entry name" value="Globin-like_sf"/>
</dbReference>
<dbReference type="RefSeq" id="WP_014261182.1">
    <property type="nucleotide sequence ID" value="NC_016629.1"/>
</dbReference>
<reference evidence="6 7" key="1">
    <citation type="journal article" date="2011" name="J. Bacteriol.">
        <title>Genome sequence of the mercury-methylating and pleomorphic Desulfovibrio africanus Strain Walvis Bay.</title>
        <authorList>
            <person name="Brown S.D."/>
            <person name="Wall J.D."/>
            <person name="Kucken A.M."/>
            <person name="Gilmour C.C."/>
            <person name="Podar M."/>
            <person name="Brandt C.C."/>
            <person name="Teshima H."/>
            <person name="Detter J.C."/>
            <person name="Han C.S."/>
            <person name="Land M.L."/>
            <person name="Lucas S."/>
            <person name="Han J."/>
            <person name="Pennacchio L."/>
            <person name="Nolan M."/>
            <person name="Pitluck S."/>
            <person name="Woyke T."/>
            <person name="Goodwin L."/>
            <person name="Palumbo A.V."/>
            <person name="Elias D.A."/>
        </authorList>
    </citation>
    <scope>NUCLEOTIDE SEQUENCE [LARGE SCALE GENOMIC DNA]</scope>
    <source>
        <strain evidence="6 7">Walvis Bay</strain>
    </source>
</reference>
<dbReference type="HOGENOM" id="CLU_705408_0_0_7"/>
<dbReference type="GO" id="GO:0030295">
    <property type="term" value="F:protein kinase activator activity"/>
    <property type="evidence" value="ECO:0007669"/>
    <property type="project" value="TreeGrafter"/>
</dbReference>
<dbReference type="GO" id="GO:0019825">
    <property type="term" value="F:oxygen binding"/>
    <property type="evidence" value="ECO:0007669"/>
    <property type="project" value="InterPro"/>
</dbReference>
<dbReference type="PROSITE" id="PS50109">
    <property type="entry name" value="HIS_KIN"/>
    <property type="match status" value="1"/>
</dbReference>
<evidence type="ECO:0000313" key="6">
    <source>
        <dbReference type="EMBL" id="EGJ51557.1"/>
    </source>
</evidence>
<dbReference type="EMBL" id="CP003221">
    <property type="protein sequence ID" value="EGJ51557.1"/>
    <property type="molecule type" value="Genomic_DNA"/>
</dbReference>
<dbReference type="Gene3D" id="1.10.490.10">
    <property type="entry name" value="Globins"/>
    <property type="match status" value="1"/>
</dbReference>
<dbReference type="GO" id="GO:0007234">
    <property type="term" value="P:osmosensory signaling via phosphorelay pathway"/>
    <property type="evidence" value="ECO:0007669"/>
    <property type="project" value="TreeGrafter"/>
</dbReference>
<dbReference type="STRING" id="690850.Desaf_3267"/>
<dbReference type="InterPro" id="IPR003661">
    <property type="entry name" value="HisK_dim/P_dom"/>
</dbReference>
<dbReference type="InterPro" id="IPR036890">
    <property type="entry name" value="HATPase_C_sf"/>
</dbReference>
<evidence type="ECO:0000256" key="2">
    <source>
        <dbReference type="ARBA" id="ARBA00012438"/>
    </source>
</evidence>
<organism evidence="6 7">
    <name type="scientific">Desulfocurvibacter africanus subsp. africanus str. Walvis Bay</name>
    <dbReference type="NCBI Taxonomy" id="690850"/>
    <lineage>
        <taxon>Bacteria</taxon>
        <taxon>Pseudomonadati</taxon>
        <taxon>Thermodesulfobacteriota</taxon>
        <taxon>Desulfovibrionia</taxon>
        <taxon>Desulfovibrionales</taxon>
        <taxon>Desulfovibrionaceae</taxon>
        <taxon>Desulfocurvibacter</taxon>
    </lineage>
</organism>
<dbReference type="InterPro" id="IPR044398">
    <property type="entry name" value="Globin-sensor_dom"/>
</dbReference>
<gene>
    <name evidence="6" type="ORF">Desaf_3267</name>
</gene>
<dbReference type="AlphaFoldDB" id="F3Z3U2"/>
<proteinExistence type="predicted"/>
<dbReference type="Gene3D" id="1.10.287.130">
    <property type="match status" value="1"/>
</dbReference>
<evidence type="ECO:0000256" key="3">
    <source>
        <dbReference type="ARBA" id="ARBA00022679"/>
    </source>
</evidence>
<dbReference type="InterPro" id="IPR003594">
    <property type="entry name" value="HATPase_dom"/>
</dbReference>
<dbReference type="eggNOG" id="COG4251">
    <property type="taxonomic scope" value="Bacteria"/>
</dbReference>
<dbReference type="SMART" id="SM00387">
    <property type="entry name" value="HATPase_c"/>
    <property type="match status" value="1"/>
</dbReference>
<dbReference type="CDD" id="cd00082">
    <property type="entry name" value="HisKA"/>
    <property type="match status" value="1"/>
</dbReference>
<dbReference type="Pfam" id="PF02518">
    <property type="entry name" value="HATPase_c"/>
    <property type="match status" value="1"/>
</dbReference>
<name>F3Z3U2_DESAF</name>
<dbReference type="GO" id="GO:0000156">
    <property type="term" value="F:phosphorelay response regulator activity"/>
    <property type="evidence" value="ECO:0007669"/>
    <property type="project" value="TreeGrafter"/>
</dbReference>
<dbReference type="SUPFAM" id="SSF55874">
    <property type="entry name" value="ATPase domain of HSP90 chaperone/DNA topoisomerase II/histidine kinase"/>
    <property type="match status" value="1"/>
</dbReference>